<accession>A0A0C2MZQ5</accession>
<sequence>MKKVSRAGVESTPHRPSPSGLQLDHSALLRYLRISYILTLLPSLENHALMNPSVHAKCNVKAEPVEMVDKMVFSVHNNHAGLCDNPQFQEYQELMPFGLKNFMDFCNMVEYNFSNNKYVQRLGQN</sequence>
<proteinExistence type="predicted"/>
<protein>
    <submittedName>
        <fullName evidence="2">Uncharacterized protein</fullName>
    </submittedName>
</protein>
<reference evidence="2 3" key="1">
    <citation type="journal article" date="2014" name="Genome Biol. Evol.">
        <title>The genome of the myxosporean Thelohanellus kitauei shows adaptations to nutrient acquisition within its fish host.</title>
        <authorList>
            <person name="Yang Y."/>
            <person name="Xiong J."/>
            <person name="Zhou Z."/>
            <person name="Huo F."/>
            <person name="Miao W."/>
            <person name="Ran C."/>
            <person name="Liu Y."/>
            <person name="Zhang J."/>
            <person name="Feng J."/>
            <person name="Wang M."/>
            <person name="Wang M."/>
            <person name="Wang L."/>
            <person name="Yao B."/>
        </authorList>
    </citation>
    <scope>NUCLEOTIDE SEQUENCE [LARGE SCALE GENOMIC DNA]</scope>
    <source>
        <strain evidence="2">Wuqing</strain>
    </source>
</reference>
<evidence type="ECO:0000313" key="3">
    <source>
        <dbReference type="Proteomes" id="UP000031668"/>
    </source>
</evidence>
<feature type="region of interest" description="Disordered" evidence="1">
    <location>
        <begin position="1"/>
        <end position="21"/>
    </location>
</feature>
<keyword evidence="3" id="KW-1185">Reference proteome</keyword>
<evidence type="ECO:0000313" key="2">
    <source>
        <dbReference type="EMBL" id="KII69600.1"/>
    </source>
</evidence>
<evidence type="ECO:0000256" key="1">
    <source>
        <dbReference type="SAM" id="MobiDB-lite"/>
    </source>
</evidence>
<comment type="caution">
    <text evidence="2">The sequence shown here is derived from an EMBL/GenBank/DDBJ whole genome shotgun (WGS) entry which is preliminary data.</text>
</comment>
<gene>
    <name evidence="2" type="ORF">RF11_06536</name>
</gene>
<dbReference type="Proteomes" id="UP000031668">
    <property type="component" value="Unassembled WGS sequence"/>
</dbReference>
<name>A0A0C2MZQ5_THEKT</name>
<organism evidence="2 3">
    <name type="scientific">Thelohanellus kitauei</name>
    <name type="common">Myxosporean</name>
    <dbReference type="NCBI Taxonomy" id="669202"/>
    <lineage>
        <taxon>Eukaryota</taxon>
        <taxon>Metazoa</taxon>
        <taxon>Cnidaria</taxon>
        <taxon>Myxozoa</taxon>
        <taxon>Myxosporea</taxon>
        <taxon>Bivalvulida</taxon>
        <taxon>Platysporina</taxon>
        <taxon>Myxobolidae</taxon>
        <taxon>Thelohanellus</taxon>
    </lineage>
</organism>
<dbReference type="EMBL" id="JWZT01002341">
    <property type="protein sequence ID" value="KII69600.1"/>
    <property type="molecule type" value="Genomic_DNA"/>
</dbReference>
<dbReference type="AlphaFoldDB" id="A0A0C2MZQ5"/>